<dbReference type="EMBL" id="BTRK01000001">
    <property type="protein sequence ID" value="GMR30085.1"/>
    <property type="molecule type" value="Genomic_DNA"/>
</dbReference>
<keyword evidence="3" id="KW-1185">Reference proteome</keyword>
<proteinExistence type="predicted"/>
<keyword evidence="1" id="KW-0732">Signal</keyword>
<evidence type="ECO:0000313" key="3">
    <source>
        <dbReference type="Proteomes" id="UP001328107"/>
    </source>
</evidence>
<sequence length="333" mass="36799">YSALFSLLLLPDARAFPAFWRNDETREVRRTEVMDEVEERTPDFFLDNDPNGLDANEIYDSIMDNPEMEMKERKFFDPVPMVNVFRSSHNPTEMGFNAVPTGARFESIRAAKVRTTKAPSVSVSASLSASLSASATGAPPHSAGFFFGGGAPPPLPLNSTKAFFGAIEGARRPSPPPAPLMIFTRAPAATREVTSLVTAAPQPRRAKKLFWPVWKRNTIIWVRTPPPSTTATSSAVFVWSTTPRPLAPQPRPAFRVTAGPKPVHIQRNRGPTFNCRVLNPELDGKASVRNDWSCKMLFPGIPRDNSCRCLYEVEGRDDHGCATGYVYTCSRVN</sequence>
<protein>
    <submittedName>
        <fullName evidence="2">Uncharacterized protein</fullName>
    </submittedName>
</protein>
<organism evidence="2 3">
    <name type="scientific">Pristionchus mayeri</name>
    <dbReference type="NCBI Taxonomy" id="1317129"/>
    <lineage>
        <taxon>Eukaryota</taxon>
        <taxon>Metazoa</taxon>
        <taxon>Ecdysozoa</taxon>
        <taxon>Nematoda</taxon>
        <taxon>Chromadorea</taxon>
        <taxon>Rhabditida</taxon>
        <taxon>Rhabditina</taxon>
        <taxon>Diplogasteromorpha</taxon>
        <taxon>Diplogasteroidea</taxon>
        <taxon>Neodiplogasteridae</taxon>
        <taxon>Pristionchus</taxon>
    </lineage>
</organism>
<comment type="caution">
    <text evidence="2">The sequence shown here is derived from an EMBL/GenBank/DDBJ whole genome shotgun (WGS) entry which is preliminary data.</text>
</comment>
<gene>
    <name evidence="2" type="ORF">PMAYCL1PPCAC_00280</name>
</gene>
<dbReference type="Proteomes" id="UP001328107">
    <property type="component" value="Unassembled WGS sequence"/>
</dbReference>
<feature type="chain" id="PRO_5042905417" evidence="1">
    <location>
        <begin position="16"/>
        <end position="333"/>
    </location>
</feature>
<accession>A0AAN4Z2K9</accession>
<evidence type="ECO:0000256" key="1">
    <source>
        <dbReference type="SAM" id="SignalP"/>
    </source>
</evidence>
<feature type="signal peptide" evidence="1">
    <location>
        <begin position="1"/>
        <end position="15"/>
    </location>
</feature>
<feature type="non-terminal residue" evidence="2">
    <location>
        <position position="1"/>
    </location>
</feature>
<reference evidence="3" key="1">
    <citation type="submission" date="2022-10" db="EMBL/GenBank/DDBJ databases">
        <title>Genome assembly of Pristionchus species.</title>
        <authorList>
            <person name="Yoshida K."/>
            <person name="Sommer R.J."/>
        </authorList>
    </citation>
    <scope>NUCLEOTIDE SEQUENCE [LARGE SCALE GENOMIC DNA]</scope>
    <source>
        <strain evidence="3">RS5460</strain>
    </source>
</reference>
<name>A0AAN4Z2K9_9BILA</name>
<dbReference type="AlphaFoldDB" id="A0AAN4Z2K9"/>
<evidence type="ECO:0000313" key="2">
    <source>
        <dbReference type="EMBL" id="GMR30085.1"/>
    </source>
</evidence>